<dbReference type="AlphaFoldDB" id="A0A154MN47"/>
<dbReference type="GO" id="GO:0030246">
    <property type="term" value="F:carbohydrate binding"/>
    <property type="evidence" value="ECO:0007669"/>
    <property type="project" value="InterPro"/>
</dbReference>
<evidence type="ECO:0000313" key="8">
    <source>
        <dbReference type="EMBL" id="KZB85768.1"/>
    </source>
</evidence>
<comment type="catalytic activity">
    <reaction evidence="1">
        <text>Endohydrolysis of (1-&gt;4)-beta-D-glucosidic linkages in cellulose, lichenin and cereal beta-D-glucans.</text>
        <dbReference type="EC" id="3.2.1.4"/>
    </reaction>
</comment>
<organism evidence="8 10">
    <name type="scientific">Amycolatopsis regifaucium</name>
    <dbReference type="NCBI Taxonomy" id="546365"/>
    <lineage>
        <taxon>Bacteria</taxon>
        <taxon>Bacillati</taxon>
        <taxon>Actinomycetota</taxon>
        <taxon>Actinomycetes</taxon>
        <taxon>Pseudonocardiales</taxon>
        <taxon>Pseudonocardiaceae</taxon>
        <taxon>Amycolatopsis</taxon>
    </lineage>
</organism>
<sequence>MVRTRWCAALVTVLAAASLPFSAQPASAAAVQYEAENAVISQGVVEANHAGFTGSGFVNYDNVTGSYVEYTVTAAQAGQHTLTFRYANGTTANRPLDVTVNGTLAADDLAFAGTGAWTTWRTVTATVNLAAGTNKIRTTAVTANGGPNADSLSVDGGGGGPVTGTPVEINGKLHVCGVKLCNQYGKPIQLRGMSTHGIQWYSQCVKTASLDALATDWKADILRVAMYIQEGGYESNPRKYTDMMHNYIEEATKRGMYVLVDWHQLDPGDPNANLSLAKTFFAEIAQRHKDKVNIIYDVANEPNNVTWARVKSYAEQIIPVIRAQDPDSVVFLGTHGWSTFGISDGRDENDILNNPVNATNIMYTFHFYAASHQDEHYDALARTADRIPVFITEFGTQTYTGDGGNDFAYSQKYLDLLAAKKIGWTNWNFSDDSRSGAVFKSGTCAGNSFTGTSMLKPAGVWVRDRIRTPDDFPTG</sequence>
<comment type="caution">
    <text evidence="8">The sequence shown here is derived from an EMBL/GenBank/DDBJ whole genome shotgun (WGS) entry which is preliminary data.</text>
</comment>
<keyword evidence="3 5" id="KW-0378">Hydrolase</keyword>
<keyword evidence="4 5" id="KW-0326">Glycosidase</keyword>
<evidence type="ECO:0000313" key="10">
    <source>
        <dbReference type="Proteomes" id="UP000076321"/>
    </source>
</evidence>
<dbReference type="RefSeq" id="WP_061983283.1">
    <property type="nucleotide sequence ID" value="NZ_FOPQ01000013.1"/>
</dbReference>
<dbReference type="CDD" id="cd04082">
    <property type="entry name" value="CBM35_pectate_lyase-like"/>
    <property type="match status" value="1"/>
</dbReference>
<evidence type="ECO:0000313" key="11">
    <source>
        <dbReference type="Proteomes" id="UP000186883"/>
    </source>
</evidence>
<dbReference type="PROSITE" id="PS00659">
    <property type="entry name" value="GLYCOSYL_HYDROL_F5"/>
    <property type="match status" value="1"/>
</dbReference>
<dbReference type="Pfam" id="PF00150">
    <property type="entry name" value="Cellulase"/>
    <property type="match status" value="1"/>
</dbReference>
<dbReference type="InterPro" id="IPR008979">
    <property type="entry name" value="Galactose-bd-like_sf"/>
</dbReference>
<dbReference type="OrthoDB" id="182870at2"/>
<evidence type="ECO:0000256" key="4">
    <source>
        <dbReference type="ARBA" id="ARBA00023295"/>
    </source>
</evidence>
<feature type="chain" id="PRO_5043134861" description="cellulase" evidence="6">
    <location>
        <begin position="24"/>
        <end position="475"/>
    </location>
</feature>
<dbReference type="Proteomes" id="UP000186883">
    <property type="component" value="Unassembled WGS sequence"/>
</dbReference>
<reference evidence="8 10" key="1">
    <citation type="submission" date="2015-12" db="EMBL/GenBank/DDBJ databases">
        <title>Amycolatopsis regifaucium genome sequencing and assembly.</title>
        <authorList>
            <person name="Mayilraj S."/>
        </authorList>
    </citation>
    <scope>NUCLEOTIDE SEQUENCE [LARGE SCALE GENOMIC DNA]</scope>
    <source>
        <strain evidence="8 10">GY080</strain>
    </source>
</reference>
<dbReference type="EC" id="3.2.1.4" evidence="2"/>
<gene>
    <name evidence="9" type="ORF">ATP06_0203470</name>
    <name evidence="8" type="ORF">AVL48_30435</name>
</gene>
<keyword evidence="11" id="KW-1185">Reference proteome</keyword>
<dbReference type="InterPro" id="IPR001547">
    <property type="entry name" value="Glyco_hydro_5"/>
</dbReference>
<comment type="similarity">
    <text evidence="5">Belongs to the glycosyl hydrolase 5 (cellulase A) family.</text>
</comment>
<dbReference type="PANTHER" id="PTHR34142">
    <property type="entry name" value="ENDO-BETA-1,4-GLUCANASE A"/>
    <property type="match status" value="1"/>
</dbReference>
<dbReference type="SUPFAM" id="SSF49785">
    <property type="entry name" value="Galactose-binding domain-like"/>
    <property type="match status" value="1"/>
</dbReference>
<evidence type="ECO:0000256" key="6">
    <source>
        <dbReference type="SAM" id="SignalP"/>
    </source>
</evidence>
<dbReference type="Gene3D" id="3.20.20.80">
    <property type="entry name" value="Glycosidases"/>
    <property type="match status" value="1"/>
</dbReference>
<proteinExistence type="inferred from homology"/>
<evidence type="ECO:0000256" key="2">
    <source>
        <dbReference type="ARBA" id="ARBA00012601"/>
    </source>
</evidence>
<accession>A0A154MN47</accession>
<dbReference type="Pfam" id="PF03422">
    <property type="entry name" value="CBM_6"/>
    <property type="match status" value="1"/>
</dbReference>
<dbReference type="EMBL" id="LOBU02000004">
    <property type="protein sequence ID" value="OKA10477.1"/>
    <property type="molecule type" value="Genomic_DNA"/>
</dbReference>
<evidence type="ECO:0000256" key="1">
    <source>
        <dbReference type="ARBA" id="ARBA00000966"/>
    </source>
</evidence>
<dbReference type="Gene3D" id="2.60.120.260">
    <property type="entry name" value="Galactose-binding domain-like"/>
    <property type="match status" value="1"/>
</dbReference>
<dbReference type="InterPro" id="IPR005084">
    <property type="entry name" value="CBM6"/>
</dbReference>
<dbReference type="InterPro" id="IPR018087">
    <property type="entry name" value="Glyco_hydro_5_CS"/>
</dbReference>
<dbReference type="EMBL" id="LQCI01000010">
    <property type="protein sequence ID" value="KZB85768.1"/>
    <property type="molecule type" value="Genomic_DNA"/>
</dbReference>
<dbReference type="GO" id="GO:0008810">
    <property type="term" value="F:cellulase activity"/>
    <property type="evidence" value="ECO:0007669"/>
    <property type="project" value="UniProtKB-EC"/>
</dbReference>
<protein>
    <recommendedName>
        <fullName evidence="2">cellulase</fullName>
        <ecNumber evidence="2">3.2.1.4</ecNumber>
    </recommendedName>
</protein>
<evidence type="ECO:0000256" key="5">
    <source>
        <dbReference type="RuleBase" id="RU361153"/>
    </source>
</evidence>
<feature type="domain" description="CBM6" evidence="7">
    <location>
        <begin position="31"/>
        <end position="155"/>
    </location>
</feature>
<dbReference type="GO" id="GO:0000272">
    <property type="term" value="P:polysaccharide catabolic process"/>
    <property type="evidence" value="ECO:0007669"/>
    <property type="project" value="InterPro"/>
</dbReference>
<dbReference type="Proteomes" id="UP000076321">
    <property type="component" value="Unassembled WGS sequence"/>
</dbReference>
<evidence type="ECO:0000256" key="3">
    <source>
        <dbReference type="ARBA" id="ARBA00022801"/>
    </source>
</evidence>
<dbReference type="PROSITE" id="PS51175">
    <property type="entry name" value="CBM6"/>
    <property type="match status" value="1"/>
</dbReference>
<keyword evidence="6" id="KW-0732">Signal</keyword>
<dbReference type="SUPFAM" id="SSF51445">
    <property type="entry name" value="(Trans)glycosidases"/>
    <property type="match status" value="1"/>
</dbReference>
<evidence type="ECO:0000259" key="7">
    <source>
        <dbReference type="PROSITE" id="PS51175"/>
    </source>
</evidence>
<feature type="signal peptide" evidence="6">
    <location>
        <begin position="1"/>
        <end position="23"/>
    </location>
</feature>
<name>A0A154MN47_9PSEU</name>
<dbReference type="PANTHER" id="PTHR34142:SF1">
    <property type="entry name" value="GLYCOSIDE HYDROLASE FAMILY 5 DOMAIN-CONTAINING PROTEIN"/>
    <property type="match status" value="1"/>
</dbReference>
<dbReference type="InterPro" id="IPR017853">
    <property type="entry name" value="GH"/>
</dbReference>
<evidence type="ECO:0000313" key="9">
    <source>
        <dbReference type="EMBL" id="OKA10477.1"/>
    </source>
</evidence>
<reference evidence="9 11" key="2">
    <citation type="submission" date="2016-11" db="EMBL/GenBank/DDBJ databases">
        <title>Genome sequencing of Amycolatopsis regifaucium.</title>
        <authorList>
            <person name="Mayilraj S."/>
            <person name="Kaur N."/>
        </authorList>
    </citation>
    <scope>NUCLEOTIDE SEQUENCE [LARGE SCALE GENOMIC DNA]</scope>
    <source>
        <strain evidence="9 11">GY080</strain>
    </source>
</reference>